<evidence type="ECO:0000256" key="4">
    <source>
        <dbReference type="ARBA" id="ARBA00010217"/>
    </source>
</evidence>
<feature type="transmembrane region" description="Helical" evidence="21">
    <location>
        <begin position="285"/>
        <end position="306"/>
    </location>
</feature>
<dbReference type="FunFam" id="2.60.120.200:FF:000398">
    <property type="entry name" value="Putative L-type lectin-domain containing receptor kinase S.7"/>
    <property type="match status" value="1"/>
</dbReference>
<keyword evidence="7" id="KW-0723">Serine/threonine-protein kinase</keyword>
<dbReference type="Pfam" id="PF00139">
    <property type="entry name" value="Lectin_legB"/>
    <property type="match status" value="1"/>
</dbReference>
<dbReference type="PANTHER" id="PTHR27007">
    <property type="match status" value="1"/>
</dbReference>
<keyword evidence="11" id="KW-0430">Lectin</keyword>
<dbReference type="InterPro" id="IPR008271">
    <property type="entry name" value="Ser/Thr_kinase_AS"/>
</dbReference>
<evidence type="ECO:0000256" key="10">
    <source>
        <dbReference type="ARBA" id="ARBA00022729"/>
    </source>
</evidence>
<dbReference type="SMART" id="SM00220">
    <property type="entry name" value="S_TKc"/>
    <property type="match status" value="1"/>
</dbReference>
<evidence type="ECO:0000256" key="9">
    <source>
        <dbReference type="ARBA" id="ARBA00022692"/>
    </source>
</evidence>
<evidence type="ECO:0000256" key="14">
    <source>
        <dbReference type="ARBA" id="ARBA00022840"/>
    </source>
</evidence>
<keyword evidence="24" id="KW-1185">Reference proteome</keyword>
<keyword evidence="14 19" id="KW-0067">ATP-binding</keyword>
<keyword evidence="18" id="KW-0325">Glycoprotein</keyword>
<keyword evidence="17 25" id="KW-0675">Receptor</keyword>
<dbReference type="Gene3D" id="2.60.120.200">
    <property type="match status" value="1"/>
</dbReference>
<dbReference type="InterPro" id="IPR050528">
    <property type="entry name" value="L-type_Lectin-RKs"/>
</dbReference>
<dbReference type="GO" id="GO:0004674">
    <property type="term" value="F:protein serine/threonine kinase activity"/>
    <property type="evidence" value="ECO:0007669"/>
    <property type="project" value="UniProtKB-KW"/>
</dbReference>
<keyword evidence="13 25" id="KW-0418">Kinase</keyword>
<gene>
    <name evidence="25" type="primary">LOC113871450</name>
</gene>
<sequence>MSMLLLLTLLLIQTQSGENTVINHPFTFSFVSFNPESCTNGELLCMGSATAGNGYLSLTPDPQQSSNSNLPLSSTTNNVGRVLYPHPVHVWPAIISTTFTIRITPFSKNSTFSGDGMALVFAQDNRPSPNASYGSYLGMIDRSTHGGDFRQIAVEIDTFMNEFDPDENHIGIVTTSITNPLAFESLNSTGIDLRSGRDIEVKIDYDGWNKMIFVSLGYSEGQLKSVLNHSINLPDIIPSSIYVGFTASTGNNFPESHQVLNWVFTSVPLPSLSVQPTKIGSIKTILIIVMPVCVSGCLFLFIWLVWKRYARGNKEDIESLSRKAADMPKMFTYKQLSKATCNFSRENFLGRGGFGSVYKGFILDSGKTVAVKRISASSKQGEREFLAEICTIGRLRHKNIVQLQGWCNEGKRLLLVYDYMQNGSLDCFIGKDTLNWHARHKILTGLASSLLYLHEECGNPVVHRDVKPNNVMLDTDYNAHLGDFGLARLLKNENSVTTNLAGTPGYLAPEVSFTGKATPESDVYSFGMVVLEVICGKRSKWIKEENSFLDCVWNLHAQNALLECVDKLLENQFDEVEAKRALMVGLACLHPDSMFRPRMRKVVNILQNPNEPLMELPGVRPTGVYLSVSSSTTTSTSDFGSRGDLQLQSSTKSLKEI</sequence>
<dbReference type="SUPFAM" id="SSF49899">
    <property type="entry name" value="Concanavalin A-like lectins/glucanases"/>
    <property type="match status" value="1"/>
</dbReference>
<keyword evidence="15 21" id="KW-1133">Transmembrane helix</keyword>
<dbReference type="EC" id="2.7.11.1" evidence="5"/>
<comment type="similarity">
    <text evidence="4">In the C-terminal section; belongs to the protein kinase superfamily. Ser/Thr protein kinase family.</text>
</comment>
<dbReference type="Proteomes" id="UP000694853">
    <property type="component" value="Unplaced"/>
</dbReference>
<dbReference type="GeneID" id="113871450"/>
<dbReference type="AlphaFoldDB" id="A0A8B8M8J1"/>
<dbReference type="Gene3D" id="1.10.510.10">
    <property type="entry name" value="Transferase(Phosphotransferase) domain 1"/>
    <property type="match status" value="1"/>
</dbReference>
<keyword evidence="6" id="KW-1003">Cell membrane</keyword>
<dbReference type="InterPro" id="IPR017441">
    <property type="entry name" value="Protein_kinase_ATP_BS"/>
</dbReference>
<evidence type="ECO:0000256" key="2">
    <source>
        <dbReference type="ARBA" id="ARBA00007606"/>
    </source>
</evidence>
<keyword evidence="8" id="KW-0808">Transferase</keyword>
<evidence type="ECO:0000256" key="12">
    <source>
        <dbReference type="ARBA" id="ARBA00022741"/>
    </source>
</evidence>
<evidence type="ECO:0000256" key="19">
    <source>
        <dbReference type="PROSITE-ProRule" id="PRU10141"/>
    </source>
</evidence>
<evidence type="ECO:0000313" key="24">
    <source>
        <dbReference type="Proteomes" id="UP000694853"/>
    </source>
</evidence>
<comment type="similarity">
    <text evidence="3">In the N-terminal section; belongs to the leguminous lectin family.</text>
</comment>
<feature type="region of interest" description="Disordered" evidence="20">
    <location>
        <begin position="632"/>
        <end position="657"/>
    </location>
</feature>
<dbReference type="PROSITE" id="PS00107">
    <property type="entry name" value="PROTEIN_KINASE_ATP"/>
    <property type="match status" value="1"/>
</dbReference>
<evidence type="ECO:0000259" key="23">
    <source>
        <dbReference type="PROSITE" id="PS50011"/>
    </source>
</evidence>
<dbReference type="SUPFAM" id="SSF56112">
    <property type="entry name" value="Protein kinase-like (PK-like)"/>
    <property type="match status" value="1"/>
</dbReference>
<evidence type="ECO:0000256" key="5">
    <source>
        <dbReference type="ARBA" id="ARBA00012513"/>
    </source>
</evidence>
<evidence type="ECO:0000256" key="7">
    <source>
        <dbReference type="ARBA" id="ARBA00022527"/>
    </source>
</evidence>
<evidence type="ECO:0000256" key="15">
    <source>
        <dbReference type="ARBA" id="ARBA00022989"/>
    </source>
</evidence>
<dbReference type="FunFam" id="1.10.510.10:FF:001026">
    <property type="entry name" value="probable L-type lectin-domain containing receptor kinase S.5"/>
    <property type="match status" value="1"/>
</dbReference>
<evidence type="ECO:0000256" key="6">
    <source>
        <dbReference type="ARBA" id="ARBA00022475"/>
    </source>
</evidence>
<dbReference type="RefSeq" id="XP_027364348.1">
    <property type="nucleotide sequence ID" value="XM_027508547.1"/>
</dbReference>
<dbReference type="GO" id="GO:0030246">
    <property type="term" value="F:carbohydrate binding"/>
    <property type="evidence" value="ECO:0007669"/>
    <property type="project" value="UniProtKB-KW"/>
</dbReference>
<dbReference type="GO" id="GO:0005524">
    <property type="term" value="F:ATP binding"/>
    <property type="evidence" value="ECO:0007669"/>
    <property type="project" value="UniProtKB-UniRule"/>
</dbReference>
<reference evidence="25" key="2">
    <citation type="submission" date="2025-08" db="UniProtKB">
        <authorList>
            <consortium name="RefSeq"/>
        </authorList>
    </citation>
    <scope>IDENTIFICATION</scope>
    <source>
        <tissue evidence="25">Young leaves</tissue>
    </source>
</reference>
<feature type="signal peptide" evidence="22">
    <location>
        <begin position="1"/>
        <end position="17"/>
    </location>
</feature>
<dbReference type="PROSITE" id="PS00108">
    <property type="entry name" value="PROTEIN_KINASE_ST"/>
    <property type="match status" value="1"/>
</dbReference>
<keyword evidence="12 19" id="KW-0547">Nucleotide-binding</keyword>
<proteinExistence type="inferred from homology"/>
<comment type="similarity">
    <text evidence="2">Belongs to the leguminous lectin family.</text>
</comment>
<keyword evidence="10 22" id="KW-0732">Signal</keyword>
<dbReference type="OrthoDB" id="1925696at2759"/>
<evidence type="ECO:0000256" key="11">
    <source>
        <dbReference type="ARBA" id="ARBA00022734"/>
    </source>
</evidence>
<dbReference type="PROSITE" id="PS50011">
    <property type="entry name" value="PROTEIN_KINASE_DOM"/>
    <property type="match status" value="1"/>
</dbReference>
<name>A0A8B8M8J1_ABRPR</name>
<organism evidence="24 25">
    <name type="scientific">Abrus precatorius</name>
    <name type="common">Indian licorice</name>
    <name type="synonym">Glycine abrus</name>
    <dbReference type="NCBI Taxonomy" id="3816"/>
    <lineage>
        <taxon>Eukaryota</taxon>
        <taxon>Viridiplantae</taxon>
        <taxon>Streptophyta</taxon>
        <taxon>Embryophyta</taxon>
        <taxon>Tracheophyta</taxon>
        <taxon>Spermatophyta</taxon>
        <taxon>Magnoliopsida</taxon>
        <taxon>eudicotyledons</taxon>
        <taxon>Gunneridae</taxon>
        <taxon>Pentapetalae</taxon>
        <taxon>rosids</taxon>
        <taxon>fabids</taxon>
        <taxon>Fabales</taxon>
        <taxon>Fabaceae</taxon>
        <taxon>Papilionoideae</taxon>
        <taxon>50 kb inversion clade</taxon>
        <taxon>NPAAA clade</taxon>
        <taxon>indigoferoid/millettioid clade</taxon>
        <taxon>Abreae</taxon>
        <taxon>Abrus</taxon>
    </lineage>
</organism>
<dbReference type="InterPro" id="IPR019825">
    <property type="entry name" value="Lectin_legB_Mn/Ca_BS"/>
</dbReference>
<dbReference type="PROSITE" id="PS00307">
    <property type="entry name" value="LECTIN_LEGUME_BETA"/>
    <property type="match status" value="1"/>
</dbReference>
<reference evidence="24" key="1">
    <citation type="journal article" date="2019" name="Toxins">
        <title>Detection of Abrin-Like and Prepropulchellin-Like Toxin Genes and Transcripts Using Whole Genome Sequencing and Full-Length Transcript Sequencing of Abrus precatorius.</title>
        <authorList>
            <person name="Hovde B.T."/>
            <person name="Daligault H.E."/>
            <person name="Hanschen E.R."/>
            <person name="Kunde Y.A."/>
            <person name="Johnson M.B."/>
            <person name="Starkenburg S.R."/>
            <person name="Johnson S.L."/>
        </authorList>
    </citation>
    <scope>NUCLEOTIDE SEQUENCE [LARGE SCALE GENOMIC DNA]</scope>
</reference>
<evidence type="ECO:0000256" key="8">
    <source>
        <dbReference type="ARBA" id="ARBA00022679"/>
    </source>
</evidence>
<evidence type="ECO:0000256" key="1">
    <source>
        <dbReference type="ARBA" id="ARBA00004251"/>
    </source>
</evidence>
<keyword evidence="16 21" id="KW-0472">Membrane</keyword>
<evidence type="ECO:0000256" key="17">
    <source>
        <dbReference type="ARBA" id="ARBA00023170"/>
    </source>
</evidence>
<dbReference type="CDD" id="cd06899">
    <property type="entry name" value="lectin_legume_LecRK_Arcelin_ConA"/>
    <property type="match status" value="1"/>
</dbReference>
<evidence type="ECO:0000256" key="21">
    <source>
        <dbReference type="SAM" id="Phobius"/>
    </source>
</evidence>
<dbReference type="InterPro" id="IPR011009">
    <property type="entry name" value="Kinase-like_dom_sf"/>
</dbReference>
<accession>A0A8B8M8J1</accession>
<evidence type="ECO:0000256" key="3">
    <source>
        <dbReference type="ARBA" id="ARBA00008536"/>
    </source>
</evidence>
<evidence type="ECO:0000256" key="20">
    <source>
        <dbReference type="SAM" id="MobiDB-lite"/>
    </source>
</evidence>
<dbReference type="InterPro" id="IPR013320">
    <property type="entry name" value="ConA-like_dom_sf"/>
</dbReference>
<keyword evidence="9 21" id="KW-0812">Transmembrane</keyword>
<dbReference type="Pfam" id="PF00069">
    <property type="entry name" value="Pkinase"/>
    <property type="match status" value="1"/>
</dbReference>
<dbReference type="InterPro" id="IPR000719">
    <property type="entry name" value="Prot_kinase_dom"/>
</dbReference>
<evidence type="ECO:0000313" key="25">
    <source>
        <dbReference type="RefSeq" id="XP_027364348.1"/>
    </source>
</evidence>
<dbReference type="Gene3D" id="3.30.200.20">
    <property type="entry name" value="Phosphorylase Kinase, domain 1"/>
    <property type="match status" value="1"/>
</dbReference>
<dbReference type="GO" id="GO:0005886">
    <property type="term" value="C:plasma membrane"/>
    <property type="evidence" value="ECO:0007669"/>
    <property type="project" value="UniProtKB-SubCell"/>
</dbReference>
<evidence type="ECO:0000256" key="18">
    <source>
        <dbReference type="ARBA" id="ARBA00023180"/>
    </source>
</evidence>
<evidence type="ECO:0000256" key="22">
    <source>
        <dbReference type="SAM" id="SignalP"/>
    </source>
</evidence>
<dbReference type="InterPro" id="IPR001220">
    <property type="entry name" value="Legume_lectin_dom"/>
</dbReference>
<evidence type="ECO:0000256" key="16">
    <source>
        <dbReference type="ARBA" id="ARBA00023136"/>
    </source>
</evidence>
<evidence type="ECO:0000256" key="13">
    <source>
        <dbReference type="ARBA" id="ARBA00022777"/>
    </source>
</evidence>
<feature type="chain" id="PRO_5034397111" description="non-specific serine/threonine protein kinase" evidence="22">
    <location>
        <begin position="18"/>
        <end position="657"/>
    </location>
</feature>
<feature type="binding site" evidence="19">
    <location>
        <position position="372"/>
    </location>
    <ligand>
        <name>ATP</name>
        <dbReference type="ChEBI" id="CHEBI:30616"/>
    </ligand>
</feature>
<feature type="domain" description="Protein kinase" evidence="23">
    <location>
        <begin position="343"/>
        <end position="614"/>
    </location>
</feature>
<dbReference type="CDD" id="cd14066">
    <property type="entry name" value="STKc_IRAK"/>
    <property type="match status" value="1"/>
</dbReference>
<comment type="subcellular location">
    <subcellularLocation>
        <location evidence="1">Cell membrane</location>
        <topology evidence="1">Single-pass type I membrane protein</topology>
    </subcellularLocation>
</comment>
<protein>
    <recommendedName>
        <fullName evidence="5">non-specific serine/threonine protein kinase</fullName>
        <ecNumber evidence="5">2.7.11.1</ecNumber>
    </recommendedName>
</protein>
<dbReference type="FunFam" id="3.30.200.20:FF:000962">
    <property type="entry name" value="probable L-type lectin-domain containing receptor kinase S.5"/>
    <property type="match status" value="1"/>
</dbReference>
<dbReference type="KEGG" id="aprc:113871450"/>
<feature type="compositionally biased region" description="Polar residues" evidence="20">
    <location>
        <begin position="646"/>
        <end position="657"/>
    </location>
</feature>